<accession>A0AAU7VL09</accession>
<dbReference type="PROSITE" id="PS51192">
    <property type="entry name" value="HELICASE_ATP_BIND_1"/>
    <property type="match status" value="1"/>
</dbReference>
<feature type="short sequence motif" description="Q motif" evidence="6">
    <location>
        <begin position="1"/>
        <end position="29"/>
    </location>
</feature>
<dbReference type="PANTHER" id="PTHR47963">
    <property type="entry name" value="DEAD-BOX ATP-DEPENDENT RNA HELICASE 47, MITOCHONDRIAL"/>
    <property type="match status" value="1"/>
</dbReference>
<dbReference type="GO" id="GO:0033592">
    <property type="term" value="F:RNA strand annealing activity"/>
    <property type="evidence" value="ECO:0007669"/>
    <property type="project" value="TreeGrafter"/>
</dbReference>
<dbReference type="AlphaFoldDB" id="A0AAU7VL09"/>
<dbReference type="GO" id="GO:0003724">
    <property type="term" value="F:RNA helicase activity"/>
    <property type="evidence" value="ECO:0007669"/>
    <property type="project" value="UniProtKB-EC"/>
</dbReference>
<dbReference type="EMBL" id="CP158367">
    <property type="protein sequence ID" value="XBX74735.1"/>
    <property type="molecule type" value="Genomic_DNA"/>
</dbReference>
<dbReference type="CDD" id="cd18787">
    <property type="entry name" value="SF2_C_DEAD"/>
    <property type="match status" value="1"/>
</dbReference>
<dbReference type="SMART" id="SM00487">
    <property type="entry name" value="DEXDc"/>
    <property type="match status" value="1"/>
</dbReference>
<evidence type="ECO:0000256" key="4">
    <source>
        <dbReference type="ARBA" id="ARBA00022806"/>
    </source>
</evidence>
<dbReference type="Gene3D" id="3.40.50.300">
    <property type="entry name" value="P-loop containing nucleotide triphosphate hydrolases"/>
    <property type="match status" value="2"/>
</dbReference>
<dbReference type="InterPro" id="IPR011545">
    <property type="entry name" value="DEAD/DEAH_box_helicase_dom"/>
</dbReference>
<dbReference type="GO" id="GO:0005524">
    <property type="term" value="F:ATP binding"/>
    <property type="evidence" value="ECO:0007669"/>
    <property type="project" value="UniProtKB-KW"/>
</dbReference>
<dbReference type="InterPro" id="IPR001650">
    <property type="entry name" value="Helicase_C-like"/>
</dbReference>
<dbReference type="PROSITE" id="PS51195">
    <property type="entry name" value="Q_MOTIF"/>
    <property type="match status" value="1"/>
</dbReference>
<evidence type="ECO:0000256" key="3">
    <source>
        <dbReference type="ARBA" id="ARBA00022801"/>
    </source>
</evidence>
<keyword evidence="4 11" id="KW-0347">Helicase</keyword>
<reference evidence="11" key="2">
    <citation type="submission" date="2024-06" db="EMBL/GenBank/DDBJ databases">
        <authorList>
            <person name="Petrova K.O."/>
            <person name="Toshchakov S.V."/>
            <person name="Boltjanskaja Y.V."/>
            <person name="Kevbrin V."/>
        </authorList>
    </citation>
    <scope>NUCLEOTIDE SEQUENCE</scope>
    <source>
        <strain evidence="11">Z-910T</strain>
    </source>
</reference>
<feature type="region of interest" description="Disordered" evidence="7">
    <location>
        <begin position="380"/>
        <end position="419"/>
    </location>
</feature>
<dbReference type="GO" id="GO:0016787">
    <property type="term" value="F:hydrolase activity"/>
    <property type="evidence" value="ECO:0007669"/>
    <property type="project" value="UniProtKB-KW"/>
</dbReference>
<evidence type="ECO:0000256" key="5">
    <source>
        <dbReference type="ARBA" id="ARBA00022840"/>
    </source>
</evidence>
<evidence type="ECO:0000256" key="7">
    <source>
        <dbReference type="SAM" id="MobiDB-lite"/>
    </source>
</evidence>
<name>A0AAU7VL09_9FIRM</name>
<dbReference type="SUPFAM" id="SSF52540">
    <property type="entry name" value="P-loop containing nucleoside triphosphate hydrolases"/>
    <property type="match status" value="1"/>
</dbReference>
<dbReference type="SMART" id="SM00490">
    <property type="entry name" value="HELICc"/>
    <property type="match status" value="1"/>
</dbReference>
<reference evidence="11" key="1">
    <citation type="journal article" date="2013" name="Extremophiles">
        <title>Proteinivorax tanatarense gen. nov., sp. nov., an anaerobic, haloalkaliphilic, proteolytic bacterium isolated from a decaying algal bloom, and proposal of Proteinivoraceae fam. nov.</title>
        <authorList>
            <person name="Kevbrin V."/>
            <person name="Boltyanskaya Y."/>
            <person name="Zhilina T."/>
            <person name="Kolganova T."/>
            <person name="Lavrentjeva E."/>
            <person name="Kuznetsov B."/>
        </authorList>
    </citation>
    <scope>NUCLEOTIDE SEQUENCE</scope>
    <source>
        <strain evidence="11">Z-910T</strain>
    </source>
</reference>
<dbReference type="RefSeq" id="WP_350343484.1">
    <property type="nucleotide sequence ID" value="NZ_CP158367.1"/>
</dbReference>
<evidence type="ECO:0000259" key="8">
    <source>
        <dbReference type="PROSITE" id="PS51192"/>
    </source>
</evidence>
<evidence type="ECO:0000259" key="10">
    <source>
        <dbReference type="PROSITE" id="PS51195"/>
    </source>
</evidence>
<evidence type="ECO:0000313" key="11">
    <source>
        <dbReference type="EMBL" id="XBX74735.1"/>
    </source>
</evidence>
<dbReference type="GO" id="GO:0005829">
    <property type="term" value="C:cytosol"/>
    <property type="evidence" value="ECO:0007669"/>
    <property type="project" value="TreeGrafter"/>
</dbReference>
<dbReference type="InterPro" id="IPR027417">
    <property type="entry name" value="P-loop_NTPase"/>
</dbReference>
<dbReference type="CDD" id="cd00268">
    <property type="entry name" value="DEADc"/>
    <property type="match status" value="1"/>
</dbReference>
<evidence type="ECO:0000259" key="9">
    <source>
        <dbReference type="PROSITE" id="PS51194"/>
    </source>
</evidence>
<dbReference type="PANTHER" id="PTHR47963:SF8">
    <property type="entry name" value="ATP-DEPENDENT RNA HELICASE DEAD"/>
    <property type="match status" value="1"/>
</dbReference>
<feature type="compositionally biased region" description="Basic residues" evidence="7">
    <location>
        <begin position="388"/>
        <end position="419"/>
    </location>
</feature>
<keyword evidence="3 11" id="KW-0378">Hydrolase</keyword>
<dbReference type="InterPro" id="IPR014001">
    <property type="entry name" value="Helicase_ATP-bd"/>
</dbReference>
<dbReference type="Pfam" id="PF00270">
    <property type="entry name" value="DEAD"/>
    <property type="match status" value="1"/>
</dbReference>
<evidence type="ECO:0000256" key="1">
    <source>
        <dbReference type="ARBA" id="ARBA00012552"/>
    </source>
</evidence>
<dbReference type="EC" id="3.6.4.13" evidence="1"/>
<dbReference type="InterPro" id="IPR014014">
    <property type="entry name" value="RNA_helicase_DEAD_Q_motif"/>
</dbReference>
<feature type="domain" description="Helicase ATP-binding" evidence="8">
    <location>
        <begin position="32"/>
        <end position="203"/>
    </location>
</feature>
<sequence>MNFKNYKLNKNLIEALEKRRITTPTPIQAKAIPLILQNRDVVGQAQTGTGKTLAFLLPLFEKIDKEDPHIQAVVIAPTRELVTQLIDEARLLAKGKDINIASAYGGQDTERQLKKIKRGAQLLIGTPGRMLDYITRKQVNFGKMSMLVLDEADQMFHMGFMQEVEAILKQMPQKRRQTMLFSATMPGQIRALVSKHMANPKEIKIKGDKVTLEEIKQLVVLTSETKKVDALCKYIDDNHPFMGIVFCHSKQRAIELNILLSKRGYNSEELHGELNQSKRKKVMKNFRDLKTQFLIATDLAARGLDIEGVTHIFNYDVPQNSQWYIHRMGRTGRMGEQGTVVTFVTPKDKKRLEYIEKSIKLTLPKVKAFTNRGDFIAEKPSLISPQSKSKKNKTKSSIKRLSKKKSKNKKSINKKYRKK</sequence>
<dbReference type="InterPro" id="IPR050547">
    <property type="entry name" value="DEAD_box_RNA_helicases"/>
</dbReference>
<keyword evidence="2" id="KW-0547">Nucleotide-binding</keyword>
<protein>
    <recommendedName>
        <fullName evidence="1">RNA helicase</fullName>
        <ecNumber evidence="1">3.6.4.13</ecNumber>
    </recommendedName>
</protein>
<dbReference type="InterPro" id="IPR044742">
    <property type="entry name" value="DEAD/DEAH_RhlB"/>
</dbReference>
<feature type="domain" description="Helicase C-terminal" evidence="9">
    <location>
        <begin position="227"/>
        <end position="374"/>
    </location>
</feature>
<feature type="domain" description="DEAD-box RNA helicase Q" evidence="10">
    <location>
        <begin position="1"/>
        <end position="29"/>
    </location>
</feature>
<dbReference type="GO" id="GO:0005840">
    <property type="term" value="C:ribosome"/>
    <property type="evidence" value="ECO:0007669"/>
    <property type="project" value="TreeGrafter"/>
</dbReference>
<dbReference type="Pfam" id="PF00271">
    <property type="entry name" value="Helicase_C"/>
    <property type="match status" value="1"/>
</dbReference>
<proteinExistence type="predicted"/>
<dbReference type="PROSITE" id="PS51194">
    <property type="entry name" value="HELICASE_CTER"/>
    <property type="match status" value="1"/>
</dbReference>
<organism evidence="11">
    <name type="scientific">Proteinivorax tanatarense</name>
    <dbReference type="NCBI Taxonomy" id="1260629"/>
    <lineage>
        <taxon>Bacteria</taxon>
        <taxon>Bacillati</taxon>
        <taxon>Bacillota</taxon>
        <taxon>Clostridia</taxon>
        <taxon>Eubacteriales</taxon>
        <taxon>Proteinivoracaceae</taxon>
        <taxon>Proteinivorax</taxon>
    </lineage>
</organism>
<gene>
    <name evidence="11" type="ORF">PRVXT_002793</name>
</gene>
<evidence type="ECO:0000256" key="2">
    <source>
        <dbReference type="ARBA" id="ARBA00022741"/>
    </source>
</evidence>
<evidence type="ECO:0000256" key="6">
    <source>
        <dbReference type="PROSITE-ProRule" id="PRU00552"/>
    </source>
</evidence>
<dbReference type="GO" id="GO:0009409">
    <property type="term" value="P:response to cold"/>
    <property type="evidence" value="ECO:0007669"/>
    <property type="project" value="TreeGrafter"/>
</dbReference>
<keyword evidence="5" id="KW-0067">ATP-binding</keyword>